<evidence type="ECO:0000313" key="1">
    <source>
        <dbReference type="EMBL" id="AVJ49074.1"/>
    </source>
</evidence>
<protein>
    <submittedName>
        <fullName evidence="1">Uncharacterized protein</fullName>
    </submittedName>
</protein>
<dbReference type="EMBL" id="MG920059">
    <property type="protein sequence ID" value="AVJ49074.1"/>
    <property type="molecule type" value="Genomic_DNA"/>
</dbReference>
<name>A0A2P1CCZ7_9CAUD</name>
<organism evidence="1 2">
    <name type="scientific">Mycobacterium phage Baloo</name>
    <dbReference type="NCBI Taxonomy" id="2099645"/>
    <lineage>
        <taxon>Viruses</taxon>
        <taxon>Duplodnaviria</taxon>
        <taxon>Heunggongvirae</taxon>
        <taxon>Uroviricota</taxon>
        <taxon>Caudoviricetes</taxon>
        <taxon>Bclasvirinae</taxon>
        <taxon>Pipefishvirus</taxon>
        <taxon>Pipefishvirus athena</taxon>
    </lineage>
</organism>
<evidence type="ECO:0000313" key="2">
    <source>
        <dbReference type="Proteomes" id="UP000241655"/>
    </source>
</evidence>
<accession>A0A2P1CCZ7</accession>
<gene>
    <name evidence="1" type="primary">69</name>
    <name evidence="1" type="ORF">PBI_BALOO_69</name>
</gene>
<proteinExistence type="predicted"/>
<dbReference type="Proteomes" id="UP000241655">
    <property type="component" value="Segment"/>
</dbReference>
<reference evidence="1 2" key="1">
    <citation type="submission" date="2018-02" db="EMBL/GenBank/DDBJ databases">
        <authorList>
            <person name="Ng W.L."/>
            <person name="Stoner T.H."/>
            <person name="Russell D.A."/>
            <person name="Garlena R.A."/>
            <person name="Stoner T.H."/>
            <person name="Pope W.H."/>
            <person name="Jacobs-Sera D."/>
            <person name="Hatfull G.F."/>
        </authorList>
    </citation>
    <scope>NUCLEOTIDE SEQUENCE [LARGE SCALE GENOMIC DNA]</scope>
</reference>
<sequence length="54" mass="6717">MSLRWRDRLGFWLERWIFPDWIFGWILYRYDGETPRGDGMYVNRVNGHLVVVDR</sequence>